<comment type="caution">
    <text evidence="2">The sequence shown here is derived from an EMBL/GenBank/DDBJ whole genome shotgun (WGS) entry which is preliminary data.</text>
</comment>
<accession>A0A0F9AU93</accession>
<keyword evidence="1" id="KW-1133">Transmembrane helix</keyword>
<proteinExistence type="predicted"/>
<name>A0A0F9AU93_9ZZZZ</name>
<dbReference type="AlphaFoldDB" id="A0A0F9AU93"/>
<sequence>IGLGLILLSGALSQFTAIKQSQWGVWTMAIIAIIGMVFVLYEWFKTWK</sequence>
<organism evidence="2">
    <name type="scientific">marine sediment metagenome</name>
    <dbReference type="NCBI Taxonomy" id="412755"/>
    <lineage>
        <taxon>unclassified sequences</taxon>
        <taxon>metagenomes</taxon>
        <taxon>ecological metagenomes</taxon>
    </lineage>
</organism>
<evidence type="ECO:0000256" key="1">
    <source>
        <dbReference type="SAM" id="Phobius"/>
    </source>
</evidence>
<feature type="transmembrane region" description="Helical" evidence="1">
    <location>
        <begin position="23"/>
        <end position="44"/>
    </location>
</feature>
<evidence type="ECO:0000313" key="2">
    <source>
        <dbReference type="EMBL" id="KKL13164.1"/>
    </source>
</evidence>
<gene>
    <name evidence="2" type="ORF">LCGC14_2528510</name>
</gene>
<dbReference type="EMBL" id="LAZR01040971">
    <property type="protein sequence ID" value="KKL13164.1"/>
    <property type="molecule type" value="Genomic_DNA"/>
</dbReference>
<keyword evidence="1" id="KW-0812">Transmembrane</keyword>
<feature type="non-terminal residue" evidence="2">
    <location>
        <position position="1"/>
    </location>
</feature>
<protein>
    <submittedName>
        <fullName evidence="2">Uncharacterized protein</fullName>
    </submittedName>
</protein>
<keyword evidence="1" id="KW-0472">Membrane</keyword>
<reference evidence="2" key="1">
    <citation type="journal article" date="2015" name="Nature">
        <title>Complex archaea that bridge the gap between prokaryotes and eukaryotes.</title>
        <authorList>
            <person name="Spang A."/>
            <person name="Saw J.H."/>
            <person name="Jorgensen S.L."/>
            <person name="Zaremba-Niedzwiedzka K."/>
            <person name="Martijn J."/>
            <person name="Lind A.E."/>
            <person name="van Eijk R."/>
            <person name="Schleper C."/>
            <person name="Guy L."/>
            <person name="Ettema T.J."/>
        </authorList>
    </citation>
    <scope>NUCLEOTIDE SEQUENCE</scope>
</reference>